<gene>
    <name evidence="1" type="ORF">Tci_475888</name>
</gene>
<accession>A0A699I1H4</accession>
<dbReference type="AlphaFoldDB" id="A0A699I1H4"/>
<protein>
    <submittedName>
        <fullName evidence="1">Uncharacterized protein</fullName>
    </submittedName>
</protein>
<reference evidence="1" key="1">
    <citation type="journal article" date="2019" name="Sci. Rep.">
        <title>Draft genome of Tanacetum cinerariifolium, the natural source of mosquito coil.</title>
        <authorList>
            <person name="Yamashiro T."/>
            <person name="Shiraishi A."/>
            <person name="Satake H."/>
            <person name="Nakayama K."/>
        </authorList>
    </citation>
    <scope>NUCLEOTIDE SEQUENCE</scope>
</reference>
<sequence>MFVSSQEDQREDELGVLSAAKVLADAAKKNVNTYTGRRRAVSTGSEGVRTASRLFSTAEESVRTVGASMPVTTAAHIQVDEDLAQKMLEEERKSLSIAERARLLAELIDKRKKLQVTYRYEAIENKPQTMSQQRKTTCTYLKNMADTRWNALREKAFMKSRRCLMMFTNRLPHLYPWTQLWEKREQKEQE</sequence>
<proteinExistence type="predicted"/>
<name>A0A699I1H4_TANCI</name>
<comment type="caution">
    <text evidence="1">The sequence shown here is derived from an EMBL/GenBank/DDBJ whole genome shotgun (WGS) entry which is preliminary data.</text>
</comment>
<evidence type="ECO:0000313" key="1">
    <source>
        <dbReference type="EMBL" id="GEZ03915.1"/>
    </source>
</evidence>
<organism evidence="1">
    <name type="scientific">Tanacetum cinerariifolium</name>
    <name type="common">Dalmatian daisy</name>
    <name type="synonym">Chrysanthemum cinerariifolium</name>
    <dbReference type="NCBI Taxonomy" id="118510"/>
    <lineage>
        <taxon>Eukaryota</taxon>
        <taxon>Viridiplantae</taxon>
        <taxon>Streptophyta</taxon>
        <taxon>Embryophyta</taxon>
        <taxon>Tracheophyta</taxon>
        <taxon>Spermatophyta</taxon>
        <taxon>Magnoliopsida</taxon>
        <taxon>eudicotyledons</taxon>
        <taxon>Gunneridae</taxon>
        <taxon>Pentapetalae</taxon>
        <taxon>asterids</taxon>
        <taxon>campanulids</taxon>
        <taxon>Asterales</taxon>
        <taxon>Asteraceae</taxon>
        <taxon>Asteroideae</taxon>
        <taxon>Anthemideae</taxon>
        <taxon>Anthemidinae</taxon>
        <taxon>Tanacetum</taxon>
    </lineage>
</organism>
<dbReference type="EMBL" id="BKCJ010234579">
    <property type="protein sequence ID" value="GEZ03915.1"/>
    <property type="molecule type" value="Genomic_DNA"/>
</dbReference>